<dbReference type="EMBL" id="VEPZ02001066">
    <property type="protein sequence ID" value="KAE8696487.1"/>
    <property type="molecule type" value="Genomic_DNA"/>
</dbReference>
<evidence type="ECO:0000313" key="2">
    <source>
        <dbReference type="Proteomes" id="UP000436088"/>
    </source>
</evidence>
<sequence>MAQTLAQSNLGQSLMPGKILFADLCDVCHVRLENDAVKNFTRNAHLSFYDGLGVVVAIVGRTAEVDLRAIDGGYTYSCSKGIRCYSQQAAAAAPDYNRDHMFMSSLHSYRVQPGSTPRPPAAA</sequence>
<reference evidence="1" key="1">
    <citation type="submission" date="2019-09" db="EMBL/GenBank/DDBJ databases">
        <title>Draft genome information of white flower Hibiscus syriacus.</title>
        <authorList>
            <person name="Kim Y.-M."/>
        </authorList>
    </citation>
    <scope>NUCLEOTIDE SEQUENCE [LARGE SCALE GENOMIC DNA]</scope>
    <source>
        <strain evidence="1">YM2019G1</strain>
    </source>
</reference>
<organism evidence="1 2">
    <name type="scientific">Hibiscus syriacus</name>
    <name type="common">Rose of Sharon</name>
    <dbReference type="NCBI Taxonomy" id="106335"/>
    <lineage>
        <taxon>Eukaryota</taxon>
        <taxon>Viridiplantae</taxon>
        <taxon>Streptophyta</taxon>
        <taxon>Embryophyta</taxon>
        <taxon>Tracheophyta</taxon>
        <taxon>Spermatophyta</taxon>
        <taxon>Magnoliopsida</taxon>
        <taxon>eudicotyledons</taxon>
        <taxon>Gunneridae</taxon>
        <taxon>Pentapetalae</taxon>
        <taxon>rosids</taxon>
        <taxon>malvids</taxon>
        <taxon>Malvales</taxon>
        <taxon>Malvaceae</taxon>
        <taxon>Malvoideae</taxon>
        <taxon>Hibiscus</taxon>
    </lineage>
</organism>
<evidence type="ECO:0000313" key="1">
    <source>
        <dbReference type="EMBL" id="KAE8696487.1"/>
    </source>
</evidence>
<gene>
    <name evidence="1" type="ORF">F3Y22_tig00110657pilonHSYRG00025</name>
</gene>
<protein>
    <submittedName>
        <fullName evidence="1">Uncharacterized protein</fullName>
    </submittedName>
</protein>
<dbReference type="Proteomes" id="UP000436088">
    <property type="component" value="Unassembled WGS sequence"/>
</dbReference>
<accession>A0A6A2ZYM5</accession>
<proteinExistence type="predicted"/>
<name>A0A6A2ZYM5_HIBSY</name>
<dbReference type="AlphaFoldDB" id="A0A6A2ZYM5"/>
<comment type="caution">
    <text evidence="1">The sequence shown here is derived from an EMBL/GenBank/DDBJ whole genome shotgun (WGS) entry which is preliminary data.</text>
</comment>
<keyword evidence="2" id="KW-1185">Reference proteome</keyword>